<dbReference type="InterPro" id="IPR051329">
    <property type="entry name" value="NIR_SIR_4Fe-4S"/>
</dbReference>
<dbReference type="AlphaFoldDB" id="A0A4R1HK96"/>
<dbReference type="SUPFAM" id="SSF56014">
    <property type="entry name" value="Nitrite and sulphite reductase 4Fe-4S domain-like"/>
    <property type="match status" value="1"/>
</dbReference>
<dbReference type="InterPro" id="IPR012798">
    <property type="entry name" value="Cbl_synth_CobG-like"/>
</dbReference>
<evidence type="ECO:0000259" key="7">
    <source>
        <dbReference type="Pfam" id="PF03460"/>
    </source>
</evidence>
<sequence length="403" mass="41740">MPQPARGRSDTCPGVSSLHPAEDGYLARIRVPGGVLSRQGMDAVAECSTTFGDGRIHLTSRANLQIRGLRSTDASGVAGCLSGAGLLPSVAHERVRNILASPLSGLVGGTADVRGTAGELDRALCASASLAALPGRFLFAIDDGRGDVAAEDPDVCWRAVDPYRGRLEIGGIATGIVIDREDVADRLARVAELFLQVREHVAPGAWRAAELPDAARHLGAALTGADVPPPGADRPVAAAAGAPPAIPGPVGRLVRDDGGTALGFLPLLGELTAVQLRRIAELVPQVVVTPWRTLVLADAPRDVVRHLDSLGLVTDPDDPAVGLSCCTGRPGCAKALSDVRTDALNLLAARPGQRRRAHLSGCARRCGHPRTAHTDVVADGDGYHVDGTRVPSDGLAAALWRTV</sequence>
<dbReference type="InterPro" id="IPR045854">
    <property type="entry name" value="NO2/SO3_Rdtase_4Fe4S_sf"/>
</dbReference>
<organism evidence="8 9">
    <name type="scientific">Pseudonocardia endophytica</name>
    <dbReference type="NCBI Taxonomy" id="401976"/>
    <lineage>
        <taxon>Bacteria</taxon>
        <taxon>Bacillati</taxon>
        <taxon>Actinomycetota</taxon>
        <taxon>Actinomycetes</taxon>
        <taxon>Pseudonocardiales</taxon>
        <taxon>Pseudonocardiaceae</taxon>
        <taxon>Pseudonocardia</taxon>
    </lineage>
</organism>
<evidence type="ECO:0000256" key="5">
    <source>
        <dbReference type="ARBA" id="ARBA00023004"/>
    </source>
</evidence>
<dbReference type="Proteomes" id="UP000295560">
    <property type="component" value="Unassembled WGS sequence"/>
</dbReference>
<keyword evidence="4" id="KW-0560">Oxidoreductase</keyword>
<evidence type="ECO:0000256" key="4">
    <source>
        <dbReference type="ARBA" id="ARBA00023002"/>
    </source>
</evidence>
<keyword evidence="1" id="KW-0004">4Fe-4S</keyword>
<protein>
    <submittedName>
        <fullName evidence="8">Precorrin-3B synthase</fullName>
    </submittedName>
</protein>
<dbReference type="PANTHER" id="PTHR32439:SF9">
    <property type="entry name" value="BLR3264 PROTEIN"/>
    <property type="match status" value="1"/>
</dbReference>
<keyword evidence="6" id="KW-0411">Iron-sulfur</keyword>
<dbReference type="OrthoDB" id="105450at2"/>
<accession>A0A4R1HK96</accession>
<dbReference type="InterPro" id="IPR005117">
    <property type="entry name" value="NiRdtase/SiRdtase_haem-b_fer"/>
</dbReference>
<dbReference type="RefSeq" id="WP_132430100.1">
    <property type="nucleotide sequence ID" value="NZ_SMFZ01000002.1"/>
</dbReference>
<evidence type="ECO:0000256" key="3">
    <source>
        <dbReference type="ARBA" id="ARBA00022723"/>
    </source>
</evidence>
<evidence type="ECO:0000256" key="2">
    <source>
        <dbReference type="ARBA" id="ARBA00022617"/>
    </source>
</evidence>
<dbReference type="GO" id="GO:0016491">
    <property type="term" value="F:oxidoreductase activity"/>
    <property type="evidence" value="ECO:0007669"/>
    <property type="project" value="UniProtKB-KW"/>
</dbReference>
<keyword evidence="9" id="KW-1185">Reference proteome</keyword>
<keyword evidence="2" id="KW-0349">Heme</keyword>
<evidence type="ECO:0000256" key="1">
    <source>
        <dbReference type="ARBA" id="ARBA00022485"/>
    </source>
</evidence>
<dbReference type="SUPFAM" id="SSF55124">
    <property type="entry name" value="Nitrite/Sulfite reductase N-terminal domain-like"/>
    <property type="match status" value="2"/>
</dbReference>
<dbReference type="Gene3D" id="3.90.480.10">
    <property type="entry name" value="Sulfite Reductase Hemoprotein,Domain 2"/>
    <property type="match status" value="1"/>
</dbReference>
<name>A0A4R1HK96_PSEEN</name>
<reference evidence="8 9" key="1">
    <citation type="submission" date="2019-03" db="EMBL/GenBank/DDBJ databases">
        <title>Sequencing the genomes of 1000 actinobacteria strains.</title>
        <authorList>
            <person name="Klenk H.-P."/>
        </authorList>
    </citation>
    <scope>NUCLEOTIDE SEQUENCE [LARGE SCALE GENOMIC DNA]</scope>
    <source>
        <strain evidence="8 9">DSM 44969</strain>
    </source>
</reference>
<evidence type="ECO:0000313" key="8">
    <source>
        <dbReference type="EMBL" id="TCK21343.1"/>
    </source>
</evidence>
<dbReference type="NCBIfam" id="TIGR02435">
    <property type="entry name" value="CobG"/>
    <property type="match status" value="1"/>
</dbReference>
<feature type="domain" description="Nitrite/Sulfite reductase ferredoxin-like" evidence="7">
    <location>
        <begin position="19"/>
        <end position="75"/>
    </location>
</feature>
<gene>
    <name evidence="8" type="ORF">EV378_5324</name>
</gene>
<dbReference type="InterPro" id="IPR036136">
    <property type="entry name" value="Nit/Sulf_reduc_fer-like_dom_sf"/>
</dbReference>
<dbReference type="Gene3D" id="3.30.413.10">
    <property type="entry name" value="Sulfite Reductase Hemoprotein, domain 1"/>
    <property type="match status" value="1"/>
</dbReference>
<dbReference type="Pfam" id="PF03460">
    <property type="entry name" value="NIR_SIR_ferr"/>
    <property type="match status" value="1"/>
</dbReference>
<comment type="caution">
    <text evidence="8">The sequence shown here is derived from an EMBL/GenBank/DDBJ whole genome shotgun (WGS) entry which is preliminary data.</text>
</comment>
<keyword evidence="3" id="KW-0479">Metal-binding</keyword>
<keyword evidence="5" id="KW-0408">Iron</keyword>
<proteinExistence type="predicted"/>
<dbReference type="PANTHER" id="PTHR32439">
    <property type="entry name" value="FERREDOXIN--NITRITE REDUCTASE, CHLOROPLASTIC"/>
    <property type="match status" value="1"/>
</dbReference>
<dbReference type="GO" id="GO:0046872">
    <property type="term" value="F:metal ion binding"/>
    <property type="evidence" value="ECO:0007669"/>
    <property type="project" value="UniProtKB-KW"/>
</dbReference>
<evidence type="ECO:0000313" key="9">
    <source>
        <dbReference type="Proteomes" id="UP000295560"/>
    </source>
</evidence>
<evidence type="ECO:0000256" key="6">
    <source>
        <dbReference type="ARBA" id="ARBA00023014"/>
    </source>
</evidence>
<dbReference type="GO" id="GO:0051539">
    <property type="term" value="F:4 iron, 4 sulfur cluster binding"/>
    <property type="evidence" value="ECO:0007669"/>
    <property type="project" value="UniProtKB-KW"/>
</dbReference>
<dbReference type="EMBL" id="SMFZ01000002">
    <property type="protein sequence ID" value="TCK21343.1"/>
    <property type="molecule type" value="Genomic_DNA"/>
</dbReference>